<keyword evidence="1" id="KW-0732">Signal</keyword>
<accession>A0ABU4DP07</accession>
<organism evidence="2 3">
    <name type="scientific">Deinococcus arenicola</name>
    <dbReference type="NCBI Taxonomy" id="2994950"/>
    <lineage>
        <taxon>Bacteria</taxon>
        <taxon>Thermotogati</taxon>
        <taxon>Deinococcota</taxon>
        <taxon>Deinococci</taxon>
        <taxon>Deinococcales</taxon>
        <taxon>Deinococcaceae</taxon>
        <taxon>Deinococcus</taxon>
    </lineage>
</organism>
<evidence type="ECO:0000313" key="3">
    <source>
        <dbReference type="Proteomes" id="UP001276150"/>
    </source>
</evidence>
<evidence type="ECO:0000256" key="1">
    <source>
        <dbReference type="SAM" id="SignalP"/>
    </source>
</evidence>
<feature type="chain" id="PRO_5046275109" evidence="1">
    <location>
        <begin position="18"/>
        <end position="151"/>
    </location>
</feature>
<comment type="caution">
    <text evidence="2">The sequence shown here is derived from an EMBL/GenBank/DDBJ whole genome shotgun (WGS) entry which is preliminary data.</text>
</comment>
<feature type="signal peptide" evidence="1">
    <location>
        <begin position="1"/>
        <end position="17"/>
    </location>
</feature>
<dbReference type="Proteomes" id="UP001276150">
    <property type="component" value="Unassembled WGS sequence"/>
</dbReference>
<proteinExistence type="predicted"/>
<reference evidence="2 3" key="1">
    <citation type="submission" date="2022-11" db="EMBL/GenBank/DDBJ databases">
        <title>Deinococcus ZS9-10, Low Temperature and Draught-tolerating, UV-resistant Bacteria from Continental Antarctica.</title>
        <authorList>
            <person name="Cheng L."/>
        </authorList>
    </citation>
    <scope>NUCLEOTIDE SEQUENCE [LARGE SCALE GENOMIC DNA]</scope>
    <source>
        <strain evidence="2 3">ZS9-10</strain>
    </source>
</reference>
<sequence>MHRLLPLLIIPVLGACAPLPTLNTPPAVQMAPVATRVTTSITYNTGVPKPGEDNPVLAAVVSIAPTAPVAQGRQPWRAEEIESNSVVLRSNATAVNNTNFETFMATLPLEMSFGAIRSGNTTTLTATYSSAYAASAQDIFDKLGRRFSRIK</sequence>
<keyword evidence="3" id="KW-1185">Reference proteome</keyword>
<dbReference type="PROSITE" id="PS51257">
    <property type="entry name" value="PROKAR_LIPOPROTEIN"/>
    <property type="match status" value="1"/>
</dbReference>
<gene>
    <name evidence="2" type="ORF">ORD21_06110</name>
</gene>
<name>A0ABU4DP07_9DEIO</name>
<dbReference type="EMBL" id="JAPMIV010000007">
    <property type="protein sequence ID" value="MDV6374166.1"/>
    <property type="molecule type" value="Genomic_DNA"/>
</dbReference>
<dbReference type="RefSeq" id="WP_317639485.1">
    <property type="nucleotide sequence ID" value="NZ_JAPMIV010000007.1"/>
</dbReference>
<evidence type="ECO:0000313" key="2">
    <source>
        <dbReference type="EMBL" id="MDV6374166.1"/>
    </source>
</evidence>
<protein>
    <submittedName>
        <fullName evidence="2">Uncharacterized protein</fullName>
    </submittedName>
</protein>